<protein>
    <submittedName>
        <fullName evidence="1">Uncharacterized protein</fullName>
    </submittedName>
</protein>
<organism evidence="1 2">
    <name type="scientific">Streptomyces aurantiacus JA 4570</name>
    <dbReference type="NCBI Taxonomy" id="1286094"/>
    <lineage>
        <taxon>Bacteria</taxon>
        <taxon>Bacillati</taxon>
        <taxon>Actinomycetota</taxon>
        <taxon>Actinomycetes</taxon>
        <taxon>Kitasatosporales</taxon>
        <taxon>Streptomycetaceae</taxon>
        <taxon>Streptomyces</taxon>
        <taxon>Streptomyces aurantiacus group</taxon>
    </lineage>
</organism>
<evidence type="ECO:0000313" key="2">
    <source>
        <dbReference type="Proteomes" id="UP000014629"/>
    </source>
</evidence>
<dbReference type="EMBL" id="AOPZ01000018">
    <property type="protein sequence ID" value="EPH46395.1"/>
    <property type="molecule type" value="Genomic_DNA"/>
</dbReference>
<dbReference type="PATRIC" id="fig|1286094.4.peg.516"/>
<proteinExistence type="predicted"/>
<name>S4A6I4_9ACTN</name>
<sequence>MKCIVAGHAAVTAAEFVELALAELREVDPLAAAYARALLRASDLPRRASRPWRVRRASARRAGICAVQGAAVAA</sequence>
<comment type="caution">
    <text evidence="1">The sequence shown here is derived from an EMBL/GenBank/DDBJ whole genome shotgun (WGS) entry which is preliminary data.</text>
</comment>
<reference evidence="1 2" key="1">
    <citation type="submission" date="2013-02" db="EMBL/GenBank/DDBJ databases">
        <title>Draft Genome Sequence of Streptomyces aurantiacus, Which Produces Setomimycin.</title>
        <authorList>
            <person name="Gruening B.A."/>
            <person name="Praeg A."/>
            <person name="Erxleben A."/>
            <person name="Guenther S."/>
            <person name="Mueller M."/>
        </authorList>
    </citation>
    <scope>NUCLEOTIDE SEQUENCE [LARGE SCALE GENOMIC DNA]</scope>
    <source>
        <strain evidence="1 2">JA 4570</strain>
    </source>
</reference>
<dbReference type="Proteomes" id="UP000014629">
    <property type="component" value="Unassembled WGS sequence"/>
</dbReference>
<dbReference type="AlphaFoldDB" id="S4A6I4"/>
<evidence type="ECO:0000313" key="1">
    <source>
        <dbReference type="EMBL" id="EPH46395.1"/>
    </source>
</evidence>
<gene>
    <name evidence="1" type="ORF">STRAU_0531</name>
</gene>
<keyword evidence="2" id="KW-1185">Reference proteome</keyword>
<accession>S4A6I4</accession>